<name>A0A4R9G8P0_9LEPT</name>
<keyword evidence="1" id="KW-0812">Transmembrane</keyword>
<evidence type="ECO:0008006" key="4">
    <source>
        <dbReference type="Google" id="ProtNLM"/>
    </source>
</evidence>
<comment type="caution">
    <text evidence="2">The sequence shown here is derived from an EMBL/GenBank/DDBJ whole genome shotgun (WGS) entry which is preliminary data.</text>
</comment>
<evidence type="ECO:0000313" key="2">
    <source>
        <dbReference type="EMBL" id="TGK07903.1"/>
    </source>
</evidence>
<accession>A0A4R9G8P0</accession>
<dbReference type="NCBIfam" id="NF047472">
    <property type="entry name" value="LA_3696_Nterm"/>
    <property type="match status" value="1"/>
</dbReference>
<sequence length="96" mass="11207">MGLELIPRPSKKLREILGQEATEDLEEYVQKMERFENKTMTELLLEKFERRILEEVGKVRKEISEIHGAIHSQTKWIIGAIFGAVPFYMAIYKLLG</sequence>
<proteinExistence type="predicted"/>
<dbReference type="OrthoDB" id="332255at2"/>
<feature type="transmembrane region" description="Helical" evidence="1">
    <location>
        <begin position="76"/>
        <end position="95"/>
    </location>
</feature>
<keyword evidence="1" id="KW-1133">Transmembrane helix</keyword>
<reference evidence="2" key="1">
    <citation type="journal article" date="2019" name="PLoS Negl. Trop. Dis.">
        <title>Revisiting the worldwide diversity of Leptospira species in the environment.</title>
        <authorList>
            <person name="Vincent A.T."/>
            <person name="Schiettekatte O."/>
            <person name="Bourhy P."/>
            <person name="Veyrier F.J."/>
            <person name="Picardeau M."/>
        </authorList>
    </citation>
    <scope>NUCLEOTIDE SEQUENCE [LARGE SCALE GENOMIC DNA]</scope>
    <source>
        <strain evidence="2">SSS9</strain>
    </source>
</reference>
<gene>
    <name evidence="2" type="ORF">EHO59_07360</name>
</gene>
<keyword evidence="1" id="KW-0472">Membrane</keyword>
<dbReference type="EMBL" id="RQEP01000005">
    <property type="protein sequence ID" value="TGK07903.1"/>
    <property type="molecule type" value="Genomic_DNA"/>
</dbReference>
<protein>
    <recommendedName>
        <fullName evidence="4">DUF1640 domain-containing protein</fullName>
    </recommendedName>
</protein>
<dbReference type="Proteomes" id="UP000297453">
    <property type="component" value="Unassembled WGS sequence"/>
</dbReference>
<dbReference type="RefSeq" id="WP_135586199.1">
    <property type="nucleotide sequence ID" value="NZ_RQEP01000005.1"/>
</dbReference>
<evidence type="ECO:0000256" key="1">
    <source>
        <dbReference type="SAM" id="Phobius"/>
    </source>
</evidence>
<dbReference type="AlphaFoldDB" id="A0A4R9G8P0"/>
<evidence type="ECO:0000313" key="3">
    <source>
        <dbReference type="Proteomes" id="UP000297453"/>
    </source>
</evidence>
<organism evidence="2 3">
    <name type="scientific">Leptospira semungkisensis</name>
    <dbReference type="NCBI Taxonomy" id="2484985"/>
    <lineage>
        <taxon>Bacteria</taxon>
        <taxon>Pseudomonadati</taxon>
        <taxon>Spirochaetota</taxon>
        <taxon>Spirochaetia</taxon>
        <taxon>Leptospirales</taxon>
        <taxon>Leptospiraceae</taxon>
        <taxon>Leptospira</taxon>
    </lineage>
</organism>
<keyword evidence="3" id="KW-1185">Reference proteome</keyword>